<reference evidence="1" key="1">
    <citation type="submission" date="2014-05" db="EMBL/GenBank/DDBJ databases">
        <authorList>
            <person name="Chronopoulou M."/>
        </authorList>
    </citation>
    <scope>NUCLEOTIDE SEQUENCE</scope>
    <source>
        <tissue evidence="1">Whole organism</tissue>
    </source>
</reference>
<dbReference type="EMBL" id="HACA01010505">
    <property type="protein sequence ID" value="CDW27866.1"/>
    <property type="molecule type" value="Transcribed_RNA"/>
</dbReference>
<accession>A0A0K2TR66</accession>
<protein>
    <submittedName>
        <fullName evidence="1">Uncharacterized protein</fullName>
    </submittedName>
</protein>
<organism evidence="1">
    <name type="scientific">Lepeophtheirus salmonis</name>
    <name type="common">Salmon louse</name>
    <name type="synonym">Caligus salmonis</name>
    <dbReference type="NCBI Taxonomy" id="72036"/>
    <lineage>
        <taxon>Eukaryota</taxon>
        <taxon>Metazoa</taxon>
        <taxon>Ecdysozoa</taxon>
        <taxon>Arthropoda</taxon>
        <taxon>Crustacea</taxon>
        <taxon>Multicrustacea</taxon>
        <taxon>Hexanauplia</taxon>
        <taxon>Copepoda</taxon>
        <taxon>Siphonostomatoida</taxon>
        <taxon>Caligidae</taxon>
        <taxon>Lepeophtheirus</taxon>
    </lineage>
</organism>
<name>A0A0K2TR66_LEPSM</name>
<dbReference type="AlphaFoldDB" id="A0A0K2TR66"/>
<evidence type="ECO:0000313" key="1">
    <source>
        <dbReference type="EMBL" id="CDW27866.1"/>
    </source>
</evidence>
<proteinExistence type="predicted"/>
<sequence>MIMAFIFLFVSDLTQTFWRLLF</sequence>